<keyword evidence="4" id="KW-0902">Two-component regulatory system</keyword>
<evidence type="ECO:0000256" key="2">
    <source>
        <dbReference type="ARBA" id="ARBA00022490"/>
    </source>
</evidence>
<dbReference type="GO" id="GO:0003700">
    <property type="term" value="F:DNA-binding transcription factor activity"/>
    <property type="evidence" value="ECO:0007669"/>
    <property type="project" value="InterPro"/>
</dbReference>
<evidence type="ECO:0000256" key="7">
    <source>
        <dbReference type="ARBA" id="ARBA00023159"/>
    </source>
</evidence>
<organism evidence="11 12">
    <name type="scientific">Pradoshia eiseniae</name>
    <dbReference type="NCBI Taxonomy" id="2064768"/>
    <lineage>
        <taxon>Bacteria</taxon>
        <taxon>Bacillati</taxon>
        <taxon>Bacillota</taxon>
        <taxon>Bacilli</taxon>
        <taxon>Bacillales</taxon>
        <taxon>Bacillaceae</taxon>
        <taxon>Pradoshia</taxon>
    </lineage>
</organism>
<dbReference type="Gene3D" id="3.40.50.2300">
    <property type="match status" value="1"/>
</dbReference>
<dbReference type="PANTHER" id="PTHR45526:SF1">
    <property type="entry name" value="TRANSCRIPTIONAL REGULATORY PROTEIN DCUR-RELATED"/>
    <property type="match status" value="1"/>
</dbReference>
<dbReference type="InterPro" id="IPR036390">
    <property type="entry name" value="WH_DNA-bd_sf"/>
</dbReference>
<accession>A0A2S7MZU0</accession>
<dbReference type="SMART" id="SM00448">
    <property type="entry name" value="REC"/>
    <property type="match status" value="1"/>
</dbReference>
<keyword evidence="2" id="KW-0963">Cytoplasm</keyword>
<keyword evidence="12" id="KW-1185">Reference proteome</keyword>
<gene>
    <name evidence="11" type="ORF">CYL18_10790</name>
</gene>
<sequence length="237" mass="26920">MIEVLIVEDDPMVSEINKSYLSEIPGYQVVGAVSSVGEALHFLKSHQPNLILLDIFMPEQNGLSLLTAIRQQQMDIDVILITAATDIESIHKAIQNGAFDYIIKPFKFERFKQAMLKYKEQSRVMKEEDKLSQEELDHLLLEKRGIVGDVILPKGLAKNTLREIWSYINSKNGEEFTTEELVDAVGISRISIRKYLTFLEQIDVLASSCSYGHIGRPVTIFQCKDACDRNVKPYILN</sequence>
<dbReference type="InterPro" id="IPR051271">
    <property type="entry name" value="2C-system_Tx_regulators"/>
</dbReference>
<keyword evidence="7" id="KW-0010">Activator</keyword>
<dbReference type="GO" id="GO:0000156">
    <property type="term" value="F:phosphorelay response regulator activity"/>
    <property type="evidence" value="ECO:0007669"/>
    <property type="project" value="TreeGrafter"/>
</dbReference>
<dbReference type="SUPFAM" id="SSF52172">
    <property type="entry name" value="CheY-like"/>
    <property type="match status" value="1"/>
</dbReference>
<dbReference type="AlphaFoldDB" id="A0A2S7MZU0"/>
<name>A0A2S7MZU0_9BACI</name>
<evidence type="ECO:0000256" key="5">
    <source>
        <dbReference type="ARBA" id="ARBA00023015"/>
    </source>
</evidence>
<evidence type="ECO:0000313" key="12">
    <source>
        <dbReference type="Proteomes" id="UP000239663"/>
    </source>
</evidence>
<evidence type="ECO:0000256" key="6">
    <source>
        <dbReference type="ARBA" id="ARBA00023125"/>
    </source>
</evidence>
<evidence type="ECO:0000256" key="1">
    <source>
        <dbReference type="ARBA" id="ARBA00004496"/>
    </source>
</evidence>
<dbReference type="Pfam" id="PF00072">
    <property type="entry name" value="Response_reg"/>
    <property type="match status" value="1"/>
</dbReference>
<dbReference type="EMBL" id="PKOZ01000005">
    <property type="protein sequence ID" value="PQD95257.1"/>
    <property type="molecule type" value="Genomic_DNA"/>
</dbReference>
<evidence type="ECO:0000256" key="9">
    <source>
        <dbReference type="PROSITE-ProRule" id="PRU00169"/>
    </source>
</evidence>
<keyword evidence="8" id="KW-0804">Transcription</keyword>
<protein>
    <submittedName>
        <fullName evidence="11">Response regulator</fullName>
    </submittedName>
</protein>
<keyword evidence="3 9" id="KW-0597">Phosphoprotein</keyword>
<keyword evidence="5" id="KW-0805">Transcription regulation</keyword>
<dbReference type="InterPro" id="IPR011006">
    <property type="entry name" value="CheY-like_superfamily"/>
</dbReference>
<dbReference type="CDD" id="cd19925">
    <property type="entry name" value="REC_citrate_TCS"/>
    <property type="match status" value="1"/>
</dbReference>
<dbReference type="PROSITE" id="PS50110">
    <property type="entry name" value="RESPONSE_REGULATORY"/>
    <property type="match status" value="1"/>
</dbReference>
<dbReference type="InterPro" id="IPR024187">
    <property type="entry name" value="Sig_transdc_resp-reg_cit/mal"/>
</dbReference>
<evidence type="ECO:0000256" key="4">
    <source>
        <dbReference type="ARBA" id="ARBA00023012"/>
    </source>
</evidence>
<evidence type="ECO:0000313" key="11">
    <source>
        <dbReference type="EMBL" id="PQD95257.1"/>
    </source>
</evidence>
<dbReference type="PANTHER" id="PTHR45526">
    <property type="entry name" value="TRANSCRIPTIONAL REGULATORY PROTEIN DPIA"/>
    <property type="match status" value="1"/>
</dbReference>
<evidence type="ECO:0000256" key="8">
    <source>
        <dbReference type="ARBA" id="ARBA00023163"/>
    </source>
</evidence>
<feature type="domain" description="Response regulatory" evidence="10">
    <location>
        <begin position="3"/>
        <end position="119"/>
    </location>
</feature>
<proteinExistence type="predicted"/>
<dbReference type="GO" id="GO:0003677">
    <property type="term" value="F:DNA binding"/>
    <property type="evidence" value="ECO:0007669"/>
    <property type="project" value="UniProtKB-KW"/>
</dbReference>
<dbReference type="PIRSF" id="PIRSF006171">
    <property type="entry name" value="RR_citrat_malat"/>
    <property type="match status" value="1"/>
</dbReference>
<dbReference type="GO" id="GO:0005737">
    <property type="term" value="C:cytoplasm"/>
    <property type="evidence" value="ECO:0007669"/>
    <property type="project" value="UniProtKB-SubCell"/>
</dbReference>
<dbReference type="InterPro" id="IPR001789">
    <property type="entry name" value="Sig_transdc_resp-reg_receiver"/>
</dbReference>
<dbReference type="RefSeq" id="WP_104849516.1">
    <property type="nucleotide sequence ID" value="NZ_PKOZ01000005.1"/>
</dbReference>
<dbReference type="SUPFAM" id="SSF46785">
    <property type="entry name" value="Winged helix' DNA-binding domain"/>
    <property type="match status" value="1"/>
</dbReference>
<evidence type="ECO:0000256" key="3">
    <source>
        <dbReference type="ARBA" id="ARBA00022553"/>
    </source>
</evidence>
<dbReference type="OrthoDB" id="9759232at2"/>
<comment type="caution">
    <text evidence="11">The sequence shown here is derived from an EMBL/GenBank/DDBJ whole genome shotgun (WGS) entry which is preliminary data.</text>
</comment>
<reference evidence="11 12" key="1">
    <citation type="submission" date="2017-12" db="EMBL/GenBank/DDBJ databases">
        <title>Taxonomic description and draft genome of Pradoshia cofamensis Gen. nov., sp. nov., a thermotolerant bacillale isolated from anterior gut of earthworm Eisenia fetida.</title>
        <authorList>
            <person name="Saha T."/>
            <person name="Chakraborty R."/>
        </authorList>
    </citation>
    <scope>NUCLEOTIDE SEQUENCE [LARGE SCALE GENOMIC DNA]</scope>
    <source>
        <strain evidence="11 12">EAG3</strain>
    </source>
</reference>
<evidence type="ECO:0000259" key="10">
    <source>
        <dbReference type="PROSITE" id="PS50110"/>
    </source>
</evidence>
<keyword evidence="6" id="KW-0238">DNA-binding</keyword>
<dbReference type="Proteomes" id="UP000239663">
    <property type="component" value="Unassembled WGS sequence"/>
</dbReference>
<feature type="modified residue" description="4-aspartylphosphate" evidence="9">
    <location>
        <position position="54"/>
    </location>
</feature>
<comment type="subcellular location">
    <subcellularLocation>
        <location evidence="1">Cytoplasm</location>
    </subcellularLocation>
</comment>